<feature type="transmembrane region" description="Helical" evidence="1">
    <location>
        <begin position="152"/>
        <end position="175"/>
    </location>
</feature>
<keyword evidence="1" id="KW-0812">Transmembrane</keyword>
<feature type="domain" description="DUF7703" evidence="2">
    <location>
        <begin position="24"/>
        <end position="251"/>
    </location>
</feature>
<keyword evidence="4" id="KW-1185">Reference proteome</keyword>
<feature type="transmembrane region" description="Helical" evidence="1">
    <location>
        <begin position="47"/>
        <end position="67"/>
    </location>
</feature>
<dbReference type="EMBL" id="PVWQ01000004">
    <property type="protein sequence ID" value="RDW84077.1"/>
    <property type="molecule type" value="Genomic_DNA"/>
</dbReference>
<name>A0A3D8SCK1_9EURO</name>
<dbReference type="RefSeq" id="XP_026605415.1">
    <property type="nucleotide sequence ID" value="XM_026746419.1"/>
</dbReference>
<feature type="transmembrane region" description="Helical" evidence="1">
    <location>
        <begin position="20"/>
        <end position="40"/>
    </location>
</feature>
<evidence type="ECO:0000313" key="4">
    <source>
        <dbReference type="Proteomes" id="UP000256690"/>
    </source>
</evidence>
<dbReference type="Proteomes" id="UP000256690">
    <property type="component" value="Unassembled WGS sequence"/>
</dbReference>
<evidence type="ECO:0000259" key="2">
    <source>
        <dbReference type="Pfam" id="PF24802"/>
    </source>
</evidence>
<feature type="transmembrane region" description="Helical" evidence="1">
    <location>
        <begin position="79"/>
        <end position="100"/>
    </location>
</feature>
<proteinExistence type="predicted"/>
<accession>A0A3D8SCK1</accession>
<dbReference type="InterPro" id="IPR056120">
    <property type="entry name" value="DUF7703"/>
</dbReference>
<keyword evidence="1" id="KW-1133">Transmembrane helix</keyword>
<dbReference type="PANTHER" id="PTHR37013">
    <property type="entry name" value="INTEGRAL MEMBRANE PROTEIN (AFU_ORTHOLOGUE AFUA_1G05950)-RELATED"/>
    <property type="match status" value="1"/>
</dbReference>
<feature type="transmembrane region" description="Helical" evidence="1">
    <location>
        <begin position="112"/>
        <end position="132"/>
    </location>
</feature>
<sequence>MSDPGELPVLPASDDIVNPILLGIASFHVLEVLLAVFQTFERHQGLYFGSITVSLVSLTGYIASLFMMHFSDEPNVLSAAGYVHVVSYATLLTAHILVLYSRLHLVLYSRRLLRWILVMIIATSAALGPLHITTMSLYVSTFYSKRYYDLELTTEFVVVFGAMAREFFICGIYIVQAYCSFHPIAQMKGKTGRRVLMHLMLVQACAIALDIGIAVQFSQPALRRAANGYNALMFSIKLKMEVAVLNSLVCLLKSPIILGSRSGSDGELELEGGGVSLNLGLAASGVTNRSGP</sequence>
<dbReference type="GeneID" id="38114773"/>
<protein>
    <recommendedName>
        <fullName evidence="2">DUF7703 domain-containing protein</fullName>
    </recommendedName>
</protein>
<reference evidence="3 4" key="1">
    <citation type="journal article" date="2018" name="IMA Fungus">
        <title>IMA Genome-F 9: Draft genome sequence of Annulohypoxylon stygium, Aspergillus mulundensis, Berkeleyomyces basicola (syn. Thielaviopsis basicola), Ceratocystis smalleyi, two Cercospora beticola strains, Coleophoma cylindrospora, Fusarium fracticaudum, Phialophora cf. hyalina, and Morchella septimelata.</title>
        <authorList>
            <person name="Wingfield B.D."/>
            <person name="Bills G.F."/>
            <person name="Dong Y."/>
            <person name="Huang W."/>
            <person name="Nel W.J."/>
            <person name="Swalarsk-Parry B.S."/>
            <person name="Vaghefi N."/>
            <person name="Wilken P.M."/>
            <person name="An Z."/>
            <person name="de Beer Z.W."/>
            <person name="De Vos L."/>
            <person name="Chen L."/>
            <person name="Duong T.A."/>
            <person name="Gao Y."/>
            <person name="Hammerbacher A."/>
            <person name="Kikkert J.R."/>
            <person name="Li Y."/>
            <person name="Li H."/>
            <person name="Li K."/>
            <person name="Li Q."/>
            <person name="Liu X."/>
            <person name="Ma X."/>
            <person name="Naidoo K."/>
            <person name="Pethybridge S.J."/>
            <person name="Sun J."/>
            <person name="Steenkamp E.T."/>
            <person name="van der Nest M.A."/>
            <person name="van Wyk S."/>
            <person name="Wingfield M.J."/>
            <person name="Xiong C."/>
            <person name="Yue Q."/>
            <person name="Zhang X."/>
        </authorList>
    </citation>
    <scope>NUCLEOTIDE SEQUENCE [LARGE SCALE GENOMIC DNA]</scope>
    <source>
        <strain evidence="3 4">DSM 5745</strain>
    </source>
</reference>
<organism evidence="3 4">
    <name type="scientific">Aspergillus mulundensis</name>
    <dbReference type="NCBI Taxonomy" id="1810919"/>
    <lineage>
        <taxon>Eukaryota</taxon>
        <taxon>Fungi</taxon>
        <taxon>Dikarya</taxon>
        <taxon>Ascomycota</taxon>
        <taxon>Pezizomycotina</taxon>
        <taxon>Eurotiomycetes</taxon>
        <taxon>Eurotiomycetidae</taxon>
        <taxon>Eurotiales</taxon>
        <taxon>Aspergillaceae</taxon>
        <taxon>Aspergillus</taxon>
        <taxon>Aspergillus subgen. Nidulantes</taxon>
    </lineage>
</organism>
<gene>
    <name evidence="3" type="ORF">DSM5745_04403</name>
</gene>
<dbReference type="Pfam" id="PF24802">
    <property type="entry name" value="DUF7703"/>
    <property type="match status" value="1"/>
</dbReference>
<dbReference type="AlphaFoldDB" id="A0A3D8SCK1"/>
<dbReference type="OrthoDB" id="405906at2759"/>
<dbReference type="PANTHER" id="PTHR37013:SF5">
    <property type="entry name" value="INTEGRAL MEMBRANE PROTEIN"/>
    <property type="match status" value="1"/>
</dbReference>
<evidence type="ECO:0000256" key="1">
    <source>
        <dbReference type="SAM" id="Phobius"/>
    </source>
</evidence>
<keyword evidence="1" id="KW-0472">Membrane</keyword>
<evidence type="ECO:0000313" key="3">
    <source>
        <dbReference type="EMBL" id="RDW84077.1"/>
    </source>
</evidence>
<feature type="transmembrane region" description="Helical" evidence="1">
    <location>
        <begin position="195"/>
        <end position="217"/>
    </location>
</feature>
<comment type="caution">
    <text evidence="3">The sequence shown here is derived from an EMBL/GenBank/DDBJ whole genome shotgun (WGS) entry which is preliminary data.</text>
</comment>